<protein>
    <submittedName>
        <fullName evidence="2">Hypothetical_protein</fullName>
    </submittedName>
</protein>
<dbReference type="Proteomes" id="UP001642409">
    <property type="component" value="Unassembled WGS sequence"/>
</dbReference>
<feature type="transmembrane region" description="Helical" evidence="1">
    <location>
        <begin position="52"/>
        <end position="74"/>
    </location>
</feature>
<reference evidence="2 3" key="1">
    <citation type="submission" date="2024-07" db="EMBL/GenBank/DDBJ databases">
        <authorList>
            <person name="Akdeniz Z."/>
        </authorList>
    </citation>
    <scope>NUCLEOTIDE SEQUENCE [LARGE SCALE GENOMIC DNA]</scope>
</reference>
<keyword evidence="1" id="KW-1133">Transmembrane helix</keyword>
<evidence type="ECO:0000313" key="3">
    <source>
        <dbReference type="Proteomes" id="UP001642409"/>
    </source>
</evidence>
<keyword evidence="1" id="KW-0812">Transmembrane</keyword>
<keyword evidence="1" id="KW-0472">Membrane</keyword>
<evidence type="ECO:0000313" key="2">
    <source>
        <dbReference type="EMBL" id="CAL6000177.1"/>
    </source>
</evidence>
<organism evidence="2 3">
    <name type="scientific">Hexamita inflata</name>
    <dbReference type="NCBI Taxonomy" id="28002"/>
    <lineage>
        <taxon>Eukaryota</taxon>
        <taxon>Metamonada</taxon>
        <taxon>Diplomonadida</taxon>
        <taxon>Hexamitidae</taxon>
        <taxon>Hexamitinae</taxon>
        <taxon>Hexamita</taxon>
    </lineage>
</organism>
<proteinExistence type="predicted"/>
<name>A0ABP1HQR1_9EUKA</name>
<keyword evidence="3" id="KW-1185">Reference proteome</keyword>
<accession>A0ABP1HQR1</accession>
<evidence type="ECO:0000256" key="1">
    <source>
        <dbReference type="SAM" id="Phobius"/>
    </source>
</evidence>
<sequence>MCDFNKDWYYFKYEQNQCNSECTITCYYDKSYSQYCCPFKFSTKNGNSNSGLWWIAIIVVAFVLILCGIFLCMIQSRKKRMQLMMNAINGQTKVVMTDNRRVIPTVYSNQQLYQQPGLLPQTNLQIYNLPQPYIAPTQEQHIIPKLHQSVNISAVM</sequence>
<dbReference type="EMBL" id="CAXDID020000041">
    <property type="protein sequence ID" value="CAL6000177.1"/>
    <property type="molecule type" value="Genomic_DNA"/>
</dbReference>
<comment type="caution">
    <text evidence="2">The sequence shown here is derived from an EMBL/GenBank/DDBJ whole genome shotgun (WGS) entry which is preliminary data.</text>
</comment>
<gene>
    <name evidence="2" type="ORF">HINF_LOCUS16567</name>
</gene>